<dbReference type="OrthoDB" id="3640427at2759"/>
<evidence type="ECO:0000313" key="5">
    <source>
        <dbReference type="Proteomes" id="UP001302367"/>
    </source>
</evidence>
<accession>A0A2G5HUV8</accession>
<dbReference type="Proteomes" id="UP000230605">
    <property type="component" value="Chromosome 8"/>
</dbReference>
<dbReference type="AlphaFoldDB" id="A0A2G5HUV8"/>
<dbReference type="EMBL" id="LKMD01000103">
    <property type="protein sequence ID" value="PIA96319.1"/>
    <property type="molecule type" value="Genomic_DNA"/>
</dbReference>
<sequence>MKFFAVAAIALPLINAAMLPARAAANTDLDLTPLTCPVSLEKLSGDLPVKEIDVLDVLTTLLNDGEIDLVDLKEAADLEKRAMVPGLHCGYTRAMKCALNSAGVLNACIWAALKLGRDVQDDTSCIAAAVALGSNLPENCRLCLGM</sequence>
<proteinExistence type="predicted"/>
<evidence type="ECO:0000313" key="2">
    <source>
        <dbReference type="EMBL" id="PIA96319.1"/>
    </source>
</evidence>
<feature type="chain" id="PRO_5013687020" evidence="1">
    <location>
        <begin position="17"/>
        <end position="146"/>
    </location>
</feature>
<evidence type="ECO:0000256" key="1">
    <source>
        <dbReference type="SAM" id="SignalP"/>
    </source>
</evidence>
<keyword evidence="5" id="KW-1185">Reference proteome</keyword>
<evidence type="ECO:0000313" key="4">
    <source>
        <dbReference type="Proteomes" id="UP000230605"/>
    </source>
</evidence>
<reference evidence="3 5" key="2">
    <citation type="submission" date="2023-09" db="EMBL/GenBank/DDBJ databases">
        <title>Complete-Gapless Cercospora beticola genome.</title>
        <authorList>
            <person name="Wyatt N.A."/>
            <person name="Spanner R.E."/>
            <person name="Bolton M.D."/>
        </authorList>
    </citation>
    <scope>NUCLEOTIDE SEQUENCE [LARGE SCALE GENOMIC DNA]</scope>
    <source>
        <strain evidence="3">Cb09-40</strain>
    </source>
</reference>
<protein>
    <submittedName>
        <fullName evidence="2">Uncharacterized protein</fullName>
    </submittedName>
</protein>
<feature type="signal peptide" evidence="1">
    <location>
        <begin position="1"/>
        <end position="16"/>
    </location>
</feature>
<evidence type="ECO:0000313" key="3">
    <source>
        <dbReference type="EMBL" id="WPB07591.1"/>
    </source>
</evidence>
<dbReference type="Proteomes" id="UP001302367">
    <property type="component" value="Chromosome 8"/>
</dbReference>
<organism evidence="2 4">
    <name type="scientific">Cercospora beticola</name>
    <name type="common">Sugarbeet leaf spot fungus</name>
    <dbReference type="NCBI Taxonomy" id="122368"/>
    <lineage>
        <taxon>Eukaryota</taxon>
        <taxon>Fungi</taxon>
        <taxon>Dikarya</taxon>
        <taxon>Ascomycota</taxon>
        <taxon>Pezizomycotina</taxon>
        <taxon>Dothideomycetes</taxon>
        <taxon>Dothideomycetidae</taxon>
        <taxon>Mycosphaerellales</taxon>
        <taxon>Mycosphaerellaceae</taxon>
        <taxon>Cercospora</taxon>
    </lineage>
</organism>
<gene>
    <name evidence="2" type="ORF">CB0940_10858</name>
    <name evidence="3" type="ORF">RHO25_012252</name>
</gene>
<dbReference type="EMBL" id="CP134191">
    <property type="protein sequence ID" value="WPB07591.1"/>
    <property type="molecule type" value="Genomic_DNA"/>
</dbReference>
<reference evidence="2 4" key="1">
    <citation type="submission" date="2015-10" db="EMBL/GenBank/DDBJ databases">
        <title>The cercosporin biosynthetic gene cluster was horizontally transferred to several fungal lineages and shown to be expanded in Cercospora beticola based on microsynteny with recipient genomes.</title>
        <authorList>
            <person name="De Jonge R."/>
            <person name="Ebert M.K."/>
            <person name="Suttle J.C."/>
            <person name="Jurick Ii W.M."/>
            <person name="Secor G.A."/>
            <person name="Thomma B.P."/>
            <person name="Van De Peer Y."/>
            <person name="Bolton M.D."/>
        </authorList>
    </citation>
    <scope>NUCLEOTIDE SEQUENCE [LARGE SCALE GENOMIC DNA]</scope>
    <source>
        <strain evidence="2 4">09-40</strain>
    </source>
</reference>
<name>A0A2G5HUV8_CERBT</name>
<keyword evidence="1" id="KW-0732">Signal</keyword>